<dbReference type="RefSeq" id="XP_005783716.1">
    <property type="nucleotide sequence ID" value="XM_005783659.1"/>
</dbReference>
<protein>
    <recommendedName>
        <fullName evidence="4">Apple domain-containing protein</fullName>
    </recommendedName>
</protein>
<proteinExistence type="predicted"/>
<accession>A0A0D3K6A2</accession>
<dbReference type="RefSeq" id="XP_005793426.1">
    <property type="nucleotide sequence ID" value="XM_005793369.1"/>
</dbReference>
<dbReference type="GeneID" id="17286267"/>
<dbReference type="KEGG" id="ehx:EMIHUDRAFT_442273"/>
<evidence type="ECO:0000313" key="2">
    <source>
        <dbReference type="EnsemblProtists" id="EOD31287"/>
    </source>
</evidence>
<reference evidence="3" key="1">
    <citation type="journal article" date="2013" name="Nature">
        <title>Pan genome of the phytoplankton Emiliania underpins its global distribution.</title>
        <authorList>
            <person name="Read B.A."/>
            <person name="Kegel J."/>
            <person name="Klute M.J."/>
            <person name="Kuo A."/>
            <person name="Lefebvre S.C."/>
            <person name="Maumus F."/>
            <person name="Mayer C."/>
            <person name="Miller J."/>
            <person name="Monier A."/>
            <person name="Salamov A."/>
            <person name="Young J."/>
            <person name="Aguilar M."/>
            <person name="Claverie J.M."/>
            <person name="Frickenhaus S."/>
            <person name="Gonzalez K."/>
            <person name="Herman E.K."/>
            <person name="Lin Y.C."/>
            <person name="Napier J."/>
            <person name="Ogata H."/>
            <person name="Sarno A.F."/>
            <person name="Shmutz J."/>
            <person name="Schroeder D."/>
            <person name="de Vargas C."/>
            <person name="Verret F."/>
            <person name="von Dassow P."/>
            <person name="Valentin K."/>
            <person name="Van de Peer Y."/>
            <person name="Wheeler G."/>
            <person name="Dacks J.B."/>
            <person name="Delwiche C.F."/>
            <person name="Dyhrman S.T."/>
            <person name="Glockner G."/>
            <person name="John U."/>
            <person name="Richards T."/>
            <person name="Worden A.Z."/>
            <person name="Zhang X."/>
            <person name="Grigoriev I.V."/>
            <person name="Allen A.E."/>
            <person name="Bidle K."/>
            <person name="Borodovsky M."/>
            <person name="Bowler C."/>
            <person name="Brownlee C."/>
            <person name="Cock J.M."/>
            <person name="Elias M."/>
            <person name="Gladyshev V.N."/>
            <person name="Groth M."/>
            <person name="Guda C."/>
            <person name="Hadaegh A."/>
            <person name="Iglesias-Rodriguez M.D."/>
            <person name="Jenkins J."/>
            <person name="Jones B.M."/>
            <person name="Lawson T."/>
            <person name="Leese F."/>
            <person name="Lindquist E."/>
            <person name="Lobanov A."/>
            <person name="Lomsadze A."/>
            <person name="Malik S.B."/>
            <person name="Marsh M.E."/>
            <person name="Mackinder L."/>
            <person name="Mock T."/>
            <person name="Mueller-Roeber B."/>
            <person name="Pagarete A."/>
            <person name="Parker M."/>
            <person name="Probert I."/>
            <person name="Quesneville H."/>
            <person name="Raines C."/>
            <person name="Rensing S.A."/>
            <person name="Riano-Pachon D.M."/>
            <person name="Richier S."/>
            <person name="Rokitta S."/>
            <person name="Shiraiwa Y."/>
            <person name="Soanes D.M."/>
            <person name="van der Giezen M."/>
            <person name="Wahlund T.M."/>
            <person name="Williams B."/>
            <person name="Wilson W."/>
            <person name="Wolfe G."/>
            <person name="Wurch L.L."/>
        </authorList>
    </citation>
    <scope>NUCLEOTIDE SEQUENCE</scope>
</reference>
<dbReference type="eggNOG" id="ENOG502SYBK">
    <property type="taxonomic scope" value="Eukaryota"/>
</dbReference>
<feature type="region of interest" description="Disordered" evidence="1">
    <location>
        <begin position="87"/>
        <end position="115"/>
    </location>
</feature>
<evidence type="ECO:0000313" key="3">
    <source>
        <dbReference type="Proteomes" id="UP000013827"/>
    </source>
</evidence>
<dbReference type="HOGENOM" id="CLU_932002_0_0_1"/>
<dbReference type="AlphaFoldDB" id="A0A0D3K6A2"/>
<dbReference type="PaxDb" id="2903-EOD31287"/>
<dbReference type="EnsemblProtists" id="EOD31287">
    <property type="protein sequence ID" value="EOD31287"/>
    <property type="gene ID" value="EMIHUDRAFT_442273"/>
</dbReference>
<feature type="compositionally biased region" description="Pro residues" evidence="1">
    <location>
        <begin position="92"/>
        <end position="111"/>
    </location>
</feature>
<dbReference type="EnsemblProtists" id="EOD40997">
    <property type="protein sequence ID" value="EOD40997"/>
    <property type="gene ID" value="EMIHUDRAFT_439435"/>
</dbReference>
<keyword evidence="3" id="KW-1185">Reference proteome</keyword>
<dbReference type="PANTHER" id="PTHR46873:SF1">
    <property type="entry name" value="EXPRESSED PROTEIN"/>
    <property type="match status" value="1"/>
</dbReference>
<organism evidence="2 3">
    <name type="scientific">Emiliania huxleyi (strain CCMP1516)</name>
    <dbReference type="NCBI Taxonomy" id="280463"/>
    <lineage>
        <taxon>Eukaryota</taxon>
        <taxon>Haptista</taxon>
        <taxon>Haptophyta</taxon>
        <taxon>Prymnesiophyceae</taxon>
        <taxon>Isochrysidales</taxon>
        <taxon>Noelaerhabdaceae</taxon>
        <taxon>Emiliania</taxon>
    </lineage>
</organism>
<dbReference type="GeneID" id="17276559"/>
<reference evidence="2" key="2">
    <citation type="submission" date="2024-10" db="UniProtKB">
        <authorList>
            <consortium name="EnsemblProtists"/>
        </authorList>
    </citation>
    <scope>IDENTIFICATION</scope>
</reference>
<name>A0A0D3K6A2_EMIH1</name>
<sequence>MRSSTAGGHAPPSRCNCHAAAMGLATAALLALLLFETSRVSASPERVLRQARHTRRRIGGSELRPFETPTDDSRLSAADITLLINSGALPSLSPPPPPSSLSPPSSRPPPTATALSASQAALVKYMVTLGFATAEAQAAVEATQPQSEREVHEKAQPWSLRRRVEANRAEFGSEREVVSFDHMDMDGYALRWGSDHIASSLADCGRRCLELTPEQPYYMPCNVFVFCPLEMCFAPAQLPKGSRKGWCWLKNQPDPTAPQVNMNGTDRRTQTGFVEWQAGVVVKKGSRVRTDIKSARASW</sequence>
<dbReference type="PANTHER" id="PTHR46873">
    <property type="entry name" value="EXPRESSED PROTEIN"/>
    <property type="match status" value="1"/>
</dbReference>
<evidence type="ECO:0008006" key="4">
    <source>
        <dbReference type="Google" id="ProtNLM"/>
    </source>
</evidence>
<evidence type="ECO:0000256" key="1">
    <source>
        <dbReference type="SAM" id="MobiDB-lite"/>
    </source>
</evidence>
<dbReference type="KEGG" id="ehx:EMIHUDRAFT_439435"/>
<dbReference type="Proteomes" id="UP000013827">
    <property type="component" value="Unassembled WGS sequence"/>
</dbReference>